<dbReference type="InterPro" id="IPR039272">
    <property type="entry name" value="CLEC16A/TT9"/>
</dbReference>
<dbReference type="AlphaFoldDB" id="A0A8S1U842"/>
<dbReference type="PANTHER" id="PTHR21481:SF0">
    <property type="entry name" value="PROTEIN CLEC16A"/>
    <property type="match status" value="1"/>
</dbReference>
<feature type="domain" description="FPL" evidence="3">
    <location>
        <begin position="26"/>
        <end position="171"/>
    </location>
</feature>
<protein>
    <recommendedName>
        <fullName evidence="3">FPL domain-containing protein</fullName>
    </recommendedName>
</protein>
<name>A0A8S1U842_9CILI</name>
<proteinExistence type="predicted"/>
<dbReference type="GO" id="GO:1901096">
    <property type="term" value="P:regulation of autophagosome maturation"/>
    <property type="evidence" value="ECO:0007669"/>
    <property type="project" value="TreeGrafter"/>
</dbReference>
<accession>A0A8S1U842</accession>
<dbReference type="OrthoDB" id="294052at2759"/>
<dbReference type="PANTHER" id="PTHR21481">
    <property type="entry name" value="PROTEIN CLEC16A"/>
    <property type="match status" value="1"/>
</dbReference>
<dbReference type="GO" id="GO:0005794">
    <property type="term" value="C:Golgi apparatus"/>
    <property type="evidence" value="ECO:0007669"/>
    <property type="project" value="TreeGrafter"/>
</dbReference>
<reference evidence="4" key="1">
    <citation type="submission" date="2021-01" db="EMBL/GenBank/DDBJ databases">
        <authorList>
            <consortium name="Genoscope - CEA"/>
            <person name="William W."/>
        </authorList>
    </citation>
    <scope>NUCLEOTIDE SEQUENCE</scope>
</reference>
<dbReference type="Pfam" id="PF09758">
    <property type="entry name" value="FPL"/>
    <property type="match status" value="1"/>
</dbReference>
<keyword evidence="2" id="KW-0175">Coiled coil</keyword>
<evidence type="ECO:0000256" key="2">
    <source>
        <dbReference type="SAM" id="Coils"/>
    </source>
</evidence>
<organism evidence="4 5">
    <name type="scientific">Paramecium pentaurelia</name>
    <dbReference type="NCBI Taxonomy" id="43138"/>
    <lineage>
        <taxon>Eukaryota</taxon>
        <taxon>Sar</taxon>
        <taxon>Alveolata</taxon>
        <taxon>Ciliophora</taxon>
        <taxon>Intramacronucleata</taxon>
        <taxon>Oligohymenophorea</taxon>
        <taxon>Peniculida</taxon>
        <taxon>Parameciidae</taxon>
        <taxon>Paramecium</taxon>
    </lineage>
</organism>
<evidence type="ECO:0000313" key="5">
    <source>
        <dbReference type="Proteomes" id="UP000689195"/>
    </source>
</evidence>
<gene>
    <name evidence="4" type="ORF">PPENT_87.1.T0350242</name>
</gene>
<evidence type="ECO:0000259" key="3">
    <source>
        <dbReference type="Pfam" id="PF09758"/>
    </source>
</evidence>
<feature type="coiled-coil region" evidence="2">
    <location>
        <begin position="434"/>
        <end position="461"/>
    </location>
</feature>
<dbReference type="GO" id="GO:0007034">
    <property type="term" value="P:vacuolar transport"/>
    <property type="evidence" value="ECO:0007669"/>
    <property type="project" value="TreeGrafter"/>
</dbReference>
<dbReference type="EMBL" id="CAJJDO010000035">
    <property type="protein sequence ID" value="CAD8160928.1"/>
    <property type="molecule type" value="Genomic_DNA"/>
</dbReference>
<evidence type="ECO:0000256" key="1">
    <source>
        <dbReference type="ARBA" id="ARBA00023006"/>
    </source>
</evidence>
<dbReference type="Proteomes" id="UP000689195">
    <property type="component" value="Unassembled WGS sequence"/>
</dbReference>
<dbReference type="GO" id="GO:0016197">
    <property type="term" value="P:endosomal transport"/>
    <property type="evidence" value="ECO:0007669"/>
    <property type="project" value="TreeGrafter"/>
</dbReference>
<sequence>MQLNIAQDLHKSLITSNDSSQIKNLIEQLSQMYIIADHQNQDIFEYLAENNILALFYDKIIDSSSKLASFIISKISFIILNLKNPFNITYLLSNPVLNEFINHEYVFSDQEMVEYYVNFLKIIAIRINRENIYLYFNQRYCSFPLLWQAQKFINYPEILVQNTVKVIILSISKLCNLTLDVSLTQSILKQENLIISKFKNYLLKSPFIIAYHKYIQKIKYILPNITKSEFQNQLEELFMFFNDLLNQCSFLIPLFEQMLLQELILPILDYLLLNKKIDIKIEFKLGFYFLHQILYKLPLKNIFIYFSQDKIPNESYTILKYHQNQSVNWVYEIQDYQKEFEQVYLDENQNQIIGNQSQNNLINNNYKYQMLYLLKHRDNSILLLQLAIWQVMKSHQKPWPINQIIELLSQPYNQIMHSKKVIDFIILFFLNEDTNKLKQIYQEYENKVKQLIINAQNDKSQLSQDLIINWEIISNFDWNTFKKSLPTVTFDDLQNWVYENQLNQFKLVYIWLLLKCLVMNFKKETQNAKYVPNQEISHLTDDIYIQIDDKRTYLIINSEQGYIIQTIACSNPNRGIVTFTYPLAGISCIQEKDYLKLECNKLAINQLKPAQIKIPIHLMNDIILKINDAKLELQQNTFEQLQQLCQ</sequence>
<dbReference type="GO" id="GO:0005770">
    <property type="term" value="C:late endosome"/>
    <property type="evidence" value="ECO:0007669"/>
    <property type="project" value="TreeGrafter"/>
</dbReference>
<dbReference type="GO" id="GO:0006914">
    <property type="term" value="P:autophagy"/>
    <property type="evidence" value="ECO:0007669"/>
    <property type="project" value="UniProtKB-KW"/>
</dbReference>
<comment type="caution">
    <text evidence="4">The sequence shown here is derived from an EMBL/GenBank/DDBJ whole genome shotgun (WGS) entry which is preliminary data.</text>
</comment>
<keyword evidence="1" id="KW-0072">Autophagy</keyword>
<keyword evidence="5" id="KW-1185">Reference proteome</keyword>
<dbReference type="InterPro" id="IPR019155">
    <property type="entry name" value="CLEC16A/TT9_N"/>
</dbReference>
<evidence type="ECO:0000313" key="4">
    <source>
        <dbReference type="EMBL" id="CAD8160928.1"/>
    </source>
</evidence>